<dbReference type="RefSeq" id="WP_005215833.1">
    <property type="nucleotide sequence ID" value="NZ_KB850089.1"/>
</dbReference>
<reference evidence="1 2" key="1">
    <citation type="submission" date="2013-02" db="EMBL/GenBank/DDBJ databases">
        <title>The Genome Sequence of Acinetobacter sp. ANC 3862.</title>
        <authorList>
            <consortium name="The Broad Institute Genome Sequencing Platform"/>
            <consortium name="The Broad Institute Genome Sequencing Center for Infectious Disease"/>
            <person name="Cerqueira G."/>
            <person name="Feldgarden M."/>
            <person name="Courvalin P."/>
            <person name="Perichon B."/>
            <person name="Grillot-Courvalin C."/>
            <person name="Clermont D."/>
            <person name="Rocha E."/>
            <person name="Yoon E.-J."/>
            <person name="Nemec A."/>
            <person name="Walker B."/>
            <person name="Young S.K."/>
            <person name="Zeng Q."/>
            <person name="Gargeya S."/>
            <person name="Fitzgerald M."/>
            <person name="Haas B."/>
            <person name="Abouelleil A."/>
            <person name="Alvarado L."/>
            <person name="Arachchi H.M."/>
            <person name="Berlin A.M."/>
            <person name="Chapman S.B."/>
            <person name="Dewar J."/>
            <person name="Goldberg J."/>
            <person name="Griggs A."/>
            <person name="Gujja S."/>
            <person name="Hansen M."/>
            <person name="Howarth C."/>
            <person name="Imamovic A."/>
            <person name="Larimer J."/>
            <person name="McCowan C."/>
            <person name="Murphy C."/>
            <person name="Neiman D."/>
            <person name="Pearson M."/>
            <person name="Priest M."/>
            <person name="Roberts A."/>
            <person name="Saif S."/>
            <person name="Shea T."/>
            <person name="Sisk P."/>
            <person name="Sykes S."/>
            <person name="Wortman J."/>
            <person name="Nusbaum C."/>
            <person name="Birren B."/>
        </authorList>
    </citation>
    <scope>NUCLEOTIDE SEQUENCE [LARGE SCALE GENOMIC DNA]</scope>
    <source>
        <strain evidence="1 2">ANC 3862</strain>
    </source>
</reference>
<name>N9NAN3_9GAMM</name>
<evidence type="ECO:0000313" key="2">
    <source>
        <dbReference type="Proteomes" id="UP000013248"/>
    </source>
</evidence>
<evidence type="ECO:0008006" key="3">
    <source>
        <dbReference type="Google" id="ProtNLM"/>
    </source>
</evidence>
<dbReference type="PATRIC" id="fig|1217705.3.peg.1119"/>
<dbReference type="HOGENOM" id="CLU_1607325_0_0_6"/>
<accession>N9NAN3</accession>
<proteinExistence type="predicted"/>
<dbReference type="Proteomes" id="UP000013248">
    <property type="component" value="Unassembled WGS sequence"/>
</dbReference>
<comment type="caution">
    <text evidence="1">The sequence shown here is derived from an EMBL/GenBank/DDBJ whole genome shotgun (WGS) entry which is preliminary data.</text>
</comment>
<dbReference type="EMBL" id="APRP01000014">
    <property type="protein sequence ID" value="ENX02721.1"/>
    <property type="molecule type" value="Genomic_DNA"/>
</dbReference>
<evidence type="ECO:0000313" key="1">
    <source>
        <dbReference type="EMBL" id="ENX02721.1"/>
    </source>
</evidence>
<organism evidence="1 2">
    <name type="scientific">Acinetobacter modestus</name>
    <dbReference type="NCBI Taxonomy" id="1776740"/>
    <lineage>
        <taxon>Bacteria</taxon>
        <taxon>Pseudomonadati</taxon>
        <taxon>Pseudomonadota</taxon>
        <taxon>Gammaproteobacteria</taxon>
        <taxon>Moraxellales</taxon>
        <taxon>Moraxellaceae</taxon>
        <taxon>Acinetobacter</taxon>
    </lineage>
</organism>
<sequence length="165" mass="19873">MEDLKEIIRTRYAMNNSAIFLHGKEYFQAALLTYNNTQCYPYATLTLLGLSLELFLKSFDVKVLYDEKQTRTIKTGNKNGHHLGKLFNYNDLQHKVLFEYLNKYYSEKLNRCLKDDLELYSHIFIRSRYKYEYEEYMPSHLRDIPEIFNIAESLYEAIDEIFKKM</sequence>
<dbReference type="STRING" id="1217705.F900_01168"/>
<dbReference type="AlphaFoldDB" id="N9NAN3"/>
<gene>
    <name evidence="1" type="ORF">F900_01168</name>
</gene>
<protein>
    <recommendedName>
        <fullName evidence="3">HEPN domain-containing protein</fullName>
    </recommendedName>
</protein>